<keyword evidence="4" id="KW-0812">Transmembrane</keyword>
<dbReference type="Proteomes" id="UP000189670">
    <property type="component" value="Unassembled WGS sequence"/>
</dbReference>
<dbReference type="Pfam" id="PF00072">
    <property type="entry name" value="Response_reg"/>
    <property type="match status" value="1"/>
</dbReference>
<dbReference type="InterPro" id="IPR011006">
    <property type="entry name" value="CheY-like_superfamily"/>
</dbReference>
<dbReference type="PROSITE" id="PS50894">
    <property type="entry name" value="HPT"/>
    <property type="match status" value="1"/>
</dbReference>
<evidence type="ECO:0000256" key="10">
    <source>
        <dbReference type="PROSITE-ProRule" id="PRU00110"/>
    </source>
</evidence>
<dbReference type="GO" id="GO:0005886">
    <property type="term" value="C:plasma membrane"/>
    <property type="evidence" value="ECO:0007669"/>
    <property type="project" value="UniProtKB-SubCell"/>
</dbReference>
<dbReference type="EMBL" id="ATBP01001048">
    <property type="protein sequence ID" value="ETR68168.1"/>
    <property type="molecule type" value="Genomic_DNA"/>
</dbReference>
<dbReference type="SUPFAM" id="SSF52172">
    <property type="entry name" value="CheY-like"/>
    <property type="match status" value="1"/>
</dbReference>
<keyword evidence="7" id="KW-1133">Transmembrane helix</keyword>
<dbReference type="Gene3D" id="1.20.120.160">
    <property type="entry name" value="HPT domain"/>
    <property type="match status" value="1"/>
</dbReference>
<dbReference type="Pfam" id="PF01627">
    <property type="entry name" value="Hpt"/>
    <property type="match status" value="1"/>
</dbReference>
<dbReference type="PANTHER" id="PTHR45339">
    <property type="entry name" value="HYBRID SIGNAL TRANSDUCTION HISTIDINE KINASE J"/>
    <property type="match status" value="1"/>
</dbReference>
<keyword evidence="8" id="KW-0902">Two-component regulatory system</keyword>
<gene>
    <name evidence="14" type="ORF">OMM_04722</name>
</gene>
<evidence type="ECO:0000259" key="13">
    <source>
        <dbReference type="PROSITE" id="PS50894"/>
    </source>
</evidence>
<evidence type="ECO:0000256" key="9">
    <source>
        <dbReference type="ARBA" id="ARBA00023136"/>
    </source>
</evidence>
<protein>
    <recommendedName>
        <fullName evidence="16">Multi-sensor hybrid histidine kinase</fullName>
    </recommendedName>
</protein>
<keyword evidence="6" id="KW-0067">ATP-binding</keyword>
<dbReference type="SUPFAM" id="SSF47226">
    <property type="entry name" value="Histidine-containing phosphotransfer domain, HPT domain"/>
    <property type="match status" value="1"/>
</dbReference>
<dbReference type="GO" id="GO:0004672">
    <property type="term" value="F:protein kinase activity"/>
    <property type="evidence" value="ECO:0007669"/>
    <property type="project" value="UniProtKB-ARBA"/>
</dbReference>
<dbReference type="InterPro" id="IPR001789">
    <property type="entry name" value="Sig_transdc_resp-reg_receiver"/>
</dbReference>
<sequence>MVEDHLVNQKVILGMLNKFGFHADTVNDGEAALEILKTKAYDMIFMDIQMPKMNGYETTKAIRNPNTPVLKHDTVIIALTANAMKTDRDKCMACGMDDYLSKPFNSKDIQDIINKHIKDSDQNSLASTNDFSLEGHEKHAPYDHNLLLERMDNDEQLCKDLVVSFITDFEERFKKLKEAWYKTDCTQLGMLAHSIKGAASLIEACQIKEIALSIENAAKEDEKQLIDQLIKNIEKAFAIFKEAALPD</sequence>
<evidence type="ECO:0000256" key="5">
    <source>
        <dbReference type="ARBA" id="ARBA00022741"/>
    </source>
</evidence>
<evidence type="ECO:0000256" key="6">
    <source>
        <dbReference type="ARBA" id="ARBA00022840"/>
    </source>
</evidence>
<evidence type="ECO:0000256" key="4">
    <source>
        <dbReference type="ARBA" id="ARBA00022692"/>
    </source>
</evidence>
<organism evidence="14 15">
    <name type="scientific">Candidatus Magnetoglobus multicellularis str. Araruama</name>
    <dbReference type="NCBI Taxonomy" id="890399"/>
    <lineage>
        <taxon>Bacteria</taxon>
        <taxon>Pseudomonadati</taxon>
        <taxon>Thermodesulfobacteriota</taxon>
        <taxon>Desulfobacteria</taxon>
        <taxon>Desulfobacterales</taxon>
        <taxon>Desulfobacteraceae</taxon>
        <taxon>Candidatus Magnetoglobus</taxon>
    </lineage>
</organism>
<comment type="subcellular location">
    <subcellularLocation>
        <location evidence="1">Cell membrane</location>
        <topology evidence="1">Multi-pass membrane protein</topology>
    </subcellularLocation>
</comment>
<feature type="modified residue" description="4-aspartylphosphate" evidence="11">
    <location>
        <position position="47"/>
    </location>
</feature>
<dbReference type="InterPro" id="IPR008207">
    <property type="entry name" value="Sig_transdc_His_kin_Hpt_dom"/>
</dbReference>
<evidence type="ECO:0000259" key="12">
    <source>
        <dbReference type="PROSITE" id="PS50110"/>
    </source>
</evidence>
<keyword evidence="3 11" id="KW-0597">Phosphoprotein</keyword>
<comment type="caution">
    <text evidence="14">The sequence shown here is derived from an EMBL/GenBank/DDBJ whole genome shotgun (WGS) entry which is preliminary data.</text>
</comment>
<evidence type="ECO:0000313" key="14">
    <source>
        <dbReference type="EMBL" id="ETR68168.1"/>
    </source>
</evidence>
<evidence type="ECO:0000313" key="15">
    <source>
        <dbReference type="Proteomes" id="UP000189670"/>
    </source>
</evidence>
<feature type="domain" description="HPt" evidence="13">
    <location>
        <begin position="154"/>
        <end position="243"/>
    </location>
</feature>
<proteinExistence type="predicted"/>
<dbReference type="PANTHER" id="PTHR45339:SF1">
    <property type="entry name" value="HYBRID SIGNAL TRANSDUCTION HISTIDINE KINASE J"/>
    <property type="match status" value="1"/>
</dbReference>
<evidence type="ECO:0000256" key="1">
    <source>
        <dbReference type="ARBA" id="ARBA00004651"/>
    </source>
</evidence>
<evidence type="ECO:0000256" key="2">
    <source>
        <dbReference type="ARBA" id="ARBA00022475"/>
    </source>
</evidence>
<dbReference type="PROSITE" id="PS50110">
    <property type="entry name" value="RESPONSE_REGULATORY"/>
    <property type="match status" value="1"/>
</dbReference>
<accession>A0A1V1P043</accession>
<dbReference type="CDD" id="cd17546">
    <property type="entry name" value="REC_hyHK_CKI1_RcsC-like"/>
    <property type="match status" value="1"/>
</dbReference>
<dbReference type="SMART" id="SM00448">
    <property type="entry name" value="REC"/>
    <property type="match status" value="1"/>
</dbReference>
<dbReference type="AlphaFoldDB" id="A0A1V1P043"/>
<evidence type="ECO:0000256" key="8">
    <source>
        <dbReference type="ARBA" id="ARBA00023012"/>
    </source>
</evidence>
<keyword evidence="2" id="KW-1003">Cell membrane</keyword>
<feature type="domain" description="Response regulatory" evidence="12">
    <location>
        <begin position="1"/>
        <end position="117"/>
    </location>
</feature>
<keyword evidence="9" id="KW-0472">Membrane</keyword>
<dbReference type="GO" id="GO:0000160">
    <property type="term" value="P:phosphorelay signal transduction system"/>
    <property type="evidence" value="ECO:0007669"/>
    <property type="project" value="UniProtKB-KW"/>
</dbReference>
<evidence type="ECO:0008006" key="16">
    <source>
        <dbReference type="Google" id="ProtNLM"/>
    </source>
</evidence>
<keyword evidence="5" id="KW-0547">Nucleotide-binding</keyword>
<reference evidence="15" key="1">
    <citation type="submission" date="2012-11" db="EMBL/GenBank/DDBJ databases">
        <authorList>
            <person name="Lucero-Rivera Y.E."/>
            <person name="Tovar-Ramirez D."/>
        </authorList>
    </citation>
    <scope>NUCLEOTIDE SEQUENCE [LARGE SCALE GENOMIC DNA]</scope>
    <source>
        <strain evidence="15">Araruama</strain>
    </source>
</reference>
<name>A0A1V1P043_9BACT</name>
<dbReference type="GO" id="GO:0005524">
    <property type="term" value="F:ATP binding"/>
    <property type="evidence" value="ECO:0007669"/>
    <property type="project" value="UniProtKB-KW"/>
</dbReference>
<evidence type="ECO:0000256" key="3">
    <source>
        <dbReference type="ARBA" id="ARBA00022553"/>
    </source>
</evidence>
<dbReference type="InterPro" id="IPR036641">
    <property type="entry name" value="HPT_dom_sf"/>
</dbReference>
<feature type="modified residue" description="Phosphohistidine" evidence="10">
    <location>
        <position position="193"/>
    </location>
</feature>
<dbReference type="Gene3D" id="3.40.50.2300">
    <property type="match status" value="1"/>
</dbReference>
<evidence type="ECO:0000256" key="11">
    <source>
        <dbReference type="PROSITE-ProRule" id="PRU00169"/>
    </source>
</evidence>
<evidence type="ECO:0000256" key="7">
    <source>
        <dbReference type="ARBA" id="ARBA00022989"/>
    </source>
</evidence>